<organism evidence="2 3">
    <name type="scientific">Phytophthora rubi</name>
    <dbReference type="NCBI Taxonomy" id="129364"/>
    <lineage>
        <taxon>Eukaryota</taxon>
        <taxon>Sar</taxon>
        <taxon>Stramenopiles</taxon>
        <taxon>Oomycota</taxon>
        <taxon>Peronosporomycetes</taxon>
        <taxon>Peronosporales</taxon>
        <taxon>Peronosporaceae</taxon>
        <taxon>Phytophthora</taxon>
    </lineage>
</organism>
<keyword evidence="3" id="KW-1185">Reference proteome</keyword>
<dbReference type="EMBL" id="QXFT01000897">
    <property type="protein sequence ID" value="KAE9333642.1"/>
    <property type="molecule type" value="Genomic_DNA"/>
</dbReference>
<sequence length="133" mass="13831">MLLSKRDPDHMHAKRKQELSTKHYLDDVATLARMSRRIAALGGLPDDSSGDSSSSAAEPAESSASSTPTPPSSDWTGGTRDSDECFEPAALDDPLAAETSLRSPSDRTPSSFSSSSTAGRGPDTPCSHGPTGP</sequence>
<evidence type="ECO:0000256" key="1">
    <source>
        <dbReference type="SAM" id="MobiDB-lite"/>
    </source>
</evidence>
<feature type="compositionally biased region" description="Low complexity" evidence="1">
    <location>
        <begin position="41"/>
        <end position="79"/>
    </location>
</feature>
<gene>
    <name evidence="2" type="ORF">PR003_g13911</name>
</gene>
<proteinExistence type="predicted"/>
<dbReference type="AlphaFoldDB" id="A0A6A4F751"/>
<evidence type="ECO:0000313" key="3">
    <source>
        <dbReference type="Proteomes" id="UP000434957"/>
    </source>
</evidence>
<accession>A0A6A4F751</accession>
<name>A0A6A4F751_9STRA</name>
<protein>
    <submittedName>
        <fullName evidence="2">Uncharacterized protein</fullName>
    </submittedName>
</protein>
<evidence type="ECO:0000313" key="2">
    <source>
        <dbReference type="EMBL" id="KAE9333642.1"/>
    </source>
</evidence>
<feature type="region of interest" description="Disordered" evidence="1">
    <location>
        <begin position="41"/>
        <end position="133"/>
    </location>
</feature>
<feature type="compositionally biased region" description="Low complexity" evidence="1">
    <location>
        <begin position="102"/>
        <end position="117"/>
    </location>
</feature>
<comment type="caution">
    <text evidence="2">The sequence shown here is derived from an EMBL/GenBank/DDBJ whole genome shotgun (WGS) entry which is preliminary data.</text>
</comment>
<feature type="region of interest" description="Disordered" evidence="1">
    <location>
        <begin position="1"/>
        <end position="24"/>
    </location>
</feature>
<dbReference type="Proteomes" id="UP000434957">
    <property type="component" value="Unassembled WGS sequence"/>
</dbReference>
<reference evidence="2 3" key="1">
    <citation type="submission" date="2018-08" db="EMBL/GenBank/DDBJ databases">
        <title>Genomic investigation of the strawberry pathogen Phytophthora fragariae indicates pathogenicity is determined by transcriptional variation in three key races.</title>
        <authorList>
            <person name="Adams T.M."/>
            <person name="Armitage A.D."/>
            <person name="Sobczyk M.K."/>
            <person name="Bates H.J."/>
            <person name="Dunwell J.M."/>
            <person name="Nellist C.F."/>
            <person name="Harrison R.J."/>
        </authorList>
    </citation>
    <scope>NUCLEOTIDE SEQUENCE [LARGE SCALE GENOMIC DNA]</scope>
    <source>
        <strain evidence="2 3">SCRP333</strain>
    </source>
</reference>